<organism evidence="1">
    <name type="scientific">Aureoumbra lagunensis</name>
    <dbReference type="NCBI Taxonomy" id="44058"/>
    <lineage>
        <taxon>Eukaryota</taxon>
        <taxon>Sar</taxon>
        <taxon>Stramenopiles</taxon>
        <taxon>Ochrophyta</taxon>
        <taxon>Pelagophyceae</taxon>
        <taxon>Pelagomonadales</taxon>
        <taxon>Aureoumbra</taxon>
    </lineage>
</organism>
<accession>A0A7S3NPK2</accession>
<gene>
    <name evidence="1" type="ORF">ALAG00032_LOCUS15061</name>
</gene>
<reference evidence="1" key="1">
    <citation type="submission" date="2021-01" db="EMBL/GenBank/DDBJ databases">
        <authorList>
            <person name="Corre E."/>
            <person name="Pelletier E."/>
            <person name="Niang G."/>
            <person name="Scheremetjew M."/>
            <person name="Finn R."/>
            <person name="Kale V."/>
            <person name="Holt S."/>
            <person name="Cochrane G."/>
            <person name="Meng A."/>
            <person name="Brown T."/>
            <person name="Cohen L."/>
        </authorList>
    </citation>
    <scope>NUCLEOTIDE SEQUENCE</scope>
    <source>
        <strain evidence="1">CCMP1510</strain>
    </source>
</reference>
<sequence>MSDGKLSRLCRELRPLVGRPSEGIIGIDLEYAGAEALKGGITERYVVKYLTDEERKAFLAYQIQDNDGEYRLKFKNDDGQFHNIDTEKYRNRNGMGYAAYAVDRLGRLYLHEHISSVSHDAPEKYFFHSSFLAGRPGECFGMLKVSDGKLLYFDNDSGHYQPDGEQLYKTVQRVEMSFGEGAEIFEKSHSHMISMFGDGDTMMLEDYLEYARETYTKEKIPGEASFSGRESPTH</sequence>
<name>A0A7S3NPK2_9STRA</name>
<protein>
    <submittedName>
        <fullName evidence="1">Uncharacterized protein</fullName>
    </submittedName>
</protein>
<proteinExistence type="predicted"/>
<evidence type="ECO:0000313" key="1">
    <source>
        <dbReference type="EMBL" id="CAE0374258.1"/>
    </source>
</evidence>
<dbReference type="AlphaFoldDB" id="A0A7S3NPK2"/>
<dbReference type="EMBL" id="HBIJ01022966">
    <property type="protein sequence ID" value="CAE0374258.1"/>
    <property type="molecule type" value="Transcribed_RNA"/>
</dbReference>